<dbReference type="EMBL" id="LN856618">
    <property type="protein sequence ID" value="CRZ22686.1"/>
    <property type="molecule type" value="Genomic_DNA"/>
</dbReference>
<sequence length="592" mass="67519">MTSKNSIATDKSAAHDESYDNKHSLLQAPKQYHIQHNRAIHDENEIVRNELVMTKNRNNRLIEQLREKSMEHSKLRTEMSTLQKQIGILRNRCRLNEALEKLSVNDRVITKATATINTVEEKLKIFDDKLKAVKAEMMKNGEAIINQSFREQNAYQSCLEHIERLQRDNFTMLQDKGSDIGNYDQRIRQLLEIMPSYDALYSFTISIVRKLGQLRTSYIAKNIYANRSDFEVMHAQSSLLIIHAQIKPQMNLLLPFKLHGARIQKYRRSDSCAMESEIEKNEQSIENEFLRLFDYARCLSRISEFTGVNKAHLESAGISNSGSHIRDDLQNVNITVEKDASIRHREEQFRNSSSKIYKTRKNYKSQSAGRPISLVETEGGTLTTGNIPHFSDCLVKKIENNVGKSSPMLNLHPLINYNHTRPIVSSLQDVCNNVIRGPYSTSVITHRTNLNEPQTISHESLDLFGNELPKYDVPLSHNNASSSDYGAISTKQLCSEKQTIISKRSAAINSSRLPHLRKNVNHTISPPLLSDCDSRSACQLRHNPETVGIIREKNAGSTLLKNVEKSRLPKISSILTEKKKCTSWLSRIKVTK</sequence>
<dbReference type="AlphaFoldDB" id="A0A0H5S229"/>
<proteinExistence type="predicted"/>
<reference evidence="2" key="1">
    <citation type="journal article" date="2007" name="Science">
        <title>Draft genome of the filarial nematode parasite Brugia malayi.</title>
        <authorList>
            <person name="Ghedin E."/>
            <person name="Wang S."/>
            <person name="Spiro D."/>
            <person name="Caler E."/>
            <person name="Zhao Q."/>
            <person name="Crabtree J."/>
            <person name="Allen J.E."/>
            <person name="Delcher A.L."/>
            <person name="Guiliano D.B."/>
            <person name="Miranda-Saavedra D."/>
            <person name="Angiuoli S.V."/>
            <person name="Creasy T."/>
            <person name="Amedeo P."/>
            <person name="Haas B."/>
            <person name="El-Sayed N.M."/>
            <person name="Wortman J.R."/>
            <person name="Feldblyum T."/>
            <person name="Tallon L."/>
            <person name="Schatz M."/>
            <person name="Shumway M."/>
            <person name="Koo H."/>
            <person name="Salzberg S.L."/>
            <person name="Schobel S."/>
            <person name="Pertea M."/>
            <person name="Pop M."/>
            <person name="White O."/>
            <person name="Barton G.J."/>
            <person name="Carlow C.K."/>
            <person name="Crawford M.J."/>
            <person name="Daub J."/>
            <person name="Dimmic M.W."/>
            <person name="Estes C.F."/>
            <person name="Foster J.M."/>
            <person name="Ganatra M."/>
            <person name="Gregory W.F."/>
            <person name="Johnson N.M."/>
            <person name="Jin J."/>
            <person name="Komuniecki R."/>
            <person name="Korf I."/>
            <person name="Kumar S."/>
            <person name="Laney S."/>
            <person name="Li B.W."/>
            <person name="Li W."/>
            <person name="Lindblom T.H."/>
            <person name="Lustigman S."/>
            <person name="Ma D."/>
            <person name="Maina C.V."/>
            <person name="Martin D.M."/>
            <person name="McCarter J.P."/>
            <person name="McReynolds L."/>
            <person name="Mitreva M."/>
            <person name="Nutman T.B."/>
            <person name="Parkinson J."/>
            <person name="Peregrin-Alvarez J.M."/>
            <person name="Poole C."/>
            <person name="Ren Q."/>
            <person name="Saunders L."/>
            <person name="Sluder A.E."/>
            <person name="Smith K."/>
            <person name="Stanke M."/>
            <person name="Unnasch T.R."/>
            <person name="Ware J."/>
            <person name="Wei A.D."/>
            <person name="Weil G."/>
            <person name="Williams D.J."/>
            <person name="Zhang Y."/>
            <person name="Williams S.A."/>
            <person name="Fraser-Liggett C."/>
            <person name="Slatko B."/>
            <person name="Blaxter M.L."/>
            <person name="Scott A.L."/>
        </authorList>
    </citation>
    <scope>NUCLEOTIDE SEQUENCE</scope>
    <source>
        <strain evidence="2">FR3</strain>
    </source>
</reference>
<accession>A0A0H5S229</accession>
<protein>
    <submittedName>
        <fullName evidence="2">Bm7557</fullName>
    </submittedName>
</protein>
<dbReference type="OMA" id="NRCRLNE"/>
<keyword evidence="1" id="KW-0175">Coiled coil</keyword>
<evidence type="ECO:0000256" key="1">
    <source>
        <dbReference type="SAM" id="Coils"/>
    </source>
</evidence>
<reference evidence="2" key="2">
    <citation type="submission" date="2012-12" db="EMBL/GenBank/DDBJ databases">
        <authorList>
            <person name="Gao Y.W."/>
            <person name="Fan S.T."/>
            <person name="Sun H.T."/>
            <person name="Wang Z."/>
            <person name="Gao X.L."/>
            <person name="Li Y.G."/>
            <person name="Wang T.C."/>
            <person name="Zhang K."/>
            <person name="Xu W.W."/>
            <person name="Yu Z.J."/>
            <person name="Xia X.Z."/>
        </authorList>
    </citation>
    <scope>NUCLEOTIDE SEQUENCE</scope>
    <source>
        <strain evidence="2">FR3</strain>
    </source>
</reference>
<organism evidence="2">
    <name type="scientific">Brugia malayi</name>
    <name type="common">Filarial nematode worm</name>
    <dbReference type="NCBI Taxonomy" id="6279"/>
    <lineage>
        <taxon>Eukaryota</taxon>
        <taxon>Metazoa</taxon>
        <taxon>Ecdysozoa</taxon>
        <taxon>Nematoda</taxon>
        <taxon>Chromadorea</taxon>
        <taxon>Rhabditida</taxon>
        <taxon>Spirurina</taxon>
        <taxon>Spiruromorpha</taxon>
        <taxon>Filarioidea</taxon>
        <taxon>Onchocercidae</taxon>
        <taxon>Brugia</taxon>
    </lineage>
</organism>
<feature type="coiled-coil region" evidence="1">
    <location>
        <begin position="44"/>
        <end position="92"/>
    </location>
</feature>
<evidence type="ECO:0000313" key="2">
    <source>
        <dbReference type="EMBL" id="CRZ22686.1"/>
    </source>
</evidence>
<name>A0A0H5S229_BRUMA</name>
<gene>
    <name evidence="2" type="ORF">Bm7557</name>
    <name evidence="2" type="ORF">BM_Bm7557</name>
</gene>